<feature type="signal peptide" evidence="1">
    <location>
        <begin position="1"/>
        <end position="23"/>
    </location>
</feature>
<evidence type="ECO:0008006" key="3">
    <source>
        <dbReference type="Google" id="ProtNLM"/>
    </source>
</evidence>
<protein>
    <recommendedName>
        <fullName evidence="3">Lipoprotein</fullName>
    </recommendedName>
</protein>
<dbReference type="AlphaFoldDB" id="A0A6G4QX50"/>
<evidence type="ECO:0000256" key="1">
    <source>
        <dbReference type="SAM" id="SignalP"/>
    </source>
</evidence>
<feature type="chain" id="PRO_5026047529" description="Lipoprotein" evidence="1">
    <location>
        <begin position="24"/>
        <end position="125"/>
    </location>
</feature>
<evidence type="ECO:0000313" key="2">
    <source>
        <dbReference type="EMBL" id="NGM50063.1"/>
    </source>
</evidence>
<reference evidence="2" key="1">
    <citation type="submission" date="2020-02" db="EMBL/GenBank/DDBJ databases">
        <authorList>
            <person name="Gao J."/>
            <person name="Sun J."/>
        </authorList>
    </citation>
    <scope>NUCLEOTIDE SEQUENCE</scope>
    <source>
        <strain evidence="2">602-2</strain>
    </source>
</reference>
<proteinExistence type="predicted"/>
<keyword evidence="1" id="KW-0732">Signal</keyword>
<dbReference type="EMBL" id="JAAKGT010000004">
    <property type="protein sequence ID" value="NGM50063.1"/>
    <property type="molecule type" value="Genomic_DNA"/>
</dbReference>
<dbReference type="RefSeq" id="WP_165258551.1">
    <property type="nucleotide sequence ID" value="NZ_JAAKGT010000004.1"/>
</dbReference>
<sequence length="125" mass="14081">MRKLTIAAGLALLVAACASSETARVTPLPAQPTEAEVRDYVAAHWEGDYDAWVPKSMKQEKAKNVLVSVSKLYCRPYYAVWYCDFEIAGRFDDGVAYTRVATSQFERKADGSLQKTLLFVEPRRR</sequence>
<dbReference type="PROSITE" id="PS51257">
    <property type="entry name" value="PROKAR_LIPOPROTEIN"/>
    <property type="match status" value="1"/>
</dbReference>
<accession>A0A6G4QX50</accession>
<organism evidence="2">
    <name type="scientific">Caulobacter sp. 602-2</name>
    <dbReference type="NCBI Taxonomy" id="2710887"/>
    <lineage>
        <taxon>Bacteria</taxon>
        <taxon>Pseudomonadati</taxon>
        <taxon>Pseudomonadota</taxon>
        <taxon>Alphaproteobacteria</taxon>
        <taxon>Caulobacterales</taxon>
        <taxon>Caulobacteraceae</taxon>
        <taxon>Caulobacter</taxon>
    </lineage>
</organism>
<gene>
    <name evidence="2" type="ORF">G5B46_10630</name>
</gene>
<comment type="caution">
    <text evidence="2">The sequence shown here is derived from an EMBL/GenBank/DDBJ whole genome shotgun (WGS) entry which is preliminary data.</text>
</comment>
<name>A0A6G4QX50_9CAUL</name>